<organism evidence="1 2">
    <name type="scientific">Rhodococcus phage ReqiPoco6</name>
    <dbReference type="NCBI Taxonomy" id="691964"/>
    <lineage>
        <taxon>Viruses</taxon>
        <taxon>Duplodnaviria</taxon>
        <taxon>Heunggongvirae</taxon>
        <taxon>Uroviricota</taxon>
        <taxon>Caudoviricetes</taxon>
        <taxon>Pepyhexavirus</taxon>
        <taxon>Pepyhexavirus poco6</taxon>
    </lineage>
</organism>
<dbReference type="KEGG" id="vg:18559781"/>
<protein>
    <submittedName>
        <fullName evidence="1">Gp071</fullName>
    </submittedName>
</protein>
<accession>D4P7T9</accession>
<keyword evidence="2" id="KW-1185">Reference proteome</keyword>
<name>D4P7T9_9CAUD</name>
<evidence type="ECO:0000313" key="1">
    <source>
        <dbReference type="EMBL" id="ADD81069.1"/>
    </source>
</evidence>
<dbReference type="GeneID" id="18559781"/>
<proteinExistence type="predicted"/>
<dbReference type="EMBL" id="GU580942">
    <property type="protein sequence ID" value="ADD81069.1"/>
    <property type="molecule type" value="Genomic_DNA"/>
</dbReference>
<dbReference type="Proteomes" id="UP000001057">
    <property type="component" value="Segment"/>
</dbReference>
<evidence type="ECO:0000313" key="2">
    <source>
        <dbReference type="Proteomes" id="UP000001057"/>
    </source>
</evidence>
<gene>
    <name evidence="1" type="ORF">Poco6gene071</name>
</gene>
<dbReference type="RefSeq" id="YP_009012652.1">
    <property type="nucleotide sequence ID" value="NC_023694.1"/>
</dbReference>
<dbReference type="OrthoDB" id="15519at10239"/>
<reference evidence="1 2" key="1">
    <citation type="journal article" date="2011" name="Appl. Environ. Microbiol.">
        <title>Genomic and functional analyses of Rhodococcus equi phages ReqiPepy6, ReqiPoco6, ReqiPine5, and ReqiDocB7.</title>
        <authorList>
            <person name="Summer E.J."/>
            <person name="Liu M."/>
            <person name="Gill J.J."/>
            <person name="Grant M."/>
            <person name="Chan-Cortes T.N."/>
            <person name="Ferguson L."/>
            <person name="Janes C."/>
            <person name="Lange K."/>
            <person name="Bertoli M."/>
            <person name="Moore C."/>
            <person name="Orchard R.C."/>
            <person name="Cohen N."/>
            <person name="Young R."/>
        </authorList>
    </citation>
    <scope>NUCLEOTIDE SEQUENCE [LARGE SCALE GENOMIC DNA]</scope>
</reference>
<sequence>MMDEPLDERYFKWLYGQVASVKLRNPGRTYWSLLKVLHTTEFVWLVPNDDNRVEDGRDLRMEFVNETGADIPDSDWMAFGCSVLEMLIGLSRRLAFEADGTAGPSDWFWHLLDNLNLGGFNDTYFRTGRHEEYVKHVLDTVVWRNYKSDGHGGLFPLRRPQEDQRKVELWYQLSCYLSEGHAA</sequence>